<name>A7RK34_NEMVE</name>
<feature type="compositionally biased region" description="Basic and acidic residues" evidence="1">
    <location>
        <begin position="12"/>
        <end position="31"/>
    </location>
</feature>
<feature type="compositionally biased region" description="Low complexity" evidence="1">
    <location>
        <begin position="1"/>
        <end position="11"/>
    </location>
</feature>
<evidence type="ECO:0000313" key="3">
    <source>
        <dbReference type="Proteomes" id="UP000001593"/>
    </source>
</evidence>
<proteinExistence type="predicted"/>
<dbReference type="Proteomes" id="UP000001593">
    <property type="component" value="Unassembled WGS sequence"/>
</dbReference>
<dbReference type="EMBL" id="DS469515">
    <property type="protein sequence ID" value="EDO48181.1"/>
    <property type="molecule type" value="Genomic_DNA"/>
</dbReference>
<evidence type="ECO:0000256" key="1">
    <source>
        <dbReference type="SAM" id="MobiDB-lite"/>
    </source>
</evidence>
<dbReference type="AlphaFoldDB" id="A7RK34"/>
<accession>A7RK34</accession>
<dbReference type="InParanoid" id="A7RK34"/>
<sequence length="361" mass="39011">MKESQTQSQTLQEEHGDEKTNIRFGEERRELACPGGDKMESTAQVIVDCLSTVKVTNLSSVQDVTSHEKQSSGVVAAETAPQYGDLLMSDREDNRSVAVKTDKGNYREESKRILSVAQETRVPSIDSIERVEEDSASYREHVTEKTPQVCIESGEGDAAHKSESVYESIEDNSQHNNRLRSVPRLGNTFESARRDRRDVGEGGCHIAESSTMHAEESDVKVGQGNELPVVEHFLGGRNSCKTSSVQLTDSKPRGSSVAIINQPIKVPDVNAPGIAIVCQTSSGHQTDSKPRGDDVLLHRQGDHLAGLVSAGEVRSPGCSPEDVLAVPASPGLVPPSSGALTDLYQRLHAGENIAAKSMSFR</sequence>
<feature type="region of interest" description="Disordered" evidence="1">
    <location>
        <begin position="1"/>
        <end position="36"/>
    </location>
</feature>
<dbReference type="HOGENOM" id="CLU_767925_0_0_1"/>
<keyword evidence="3" id="KW-1185">Reference proteome</keyword>
<reference evidence="2 3" key="1">
    <citation type="journal article" date="2007" name="Science">
        <title>Sea anemone genome reveals ancestral eumetazoan gene repertoire and genomic organization.</title>
        <authorList>
            <person name="Putnam N.H."/>
            <person name="Srivastava M."/>
            <person name="Hellsten U."/>
            <person name="Dirks B."/>
            <person name="Chapman J."/>
            <person name="Salamov A."/>
            <person name="Terry A."/>
            <person name="Shapiro H."/>
            <person name="Lindquist E."/>
            <person name="Kapitonov V.V."/>
            <person name="Jurka J."/>
            <person name="Genikhovich G."/>
            <person name="Grigoriev I.V."/>
            <person name="Lucas S.M."/>
            <person name="Steele R.E."/>
            <person name="Finnerty J.R."/>
            <person name="Technau U."/>
            <person name="Martindale M.Q."/>
            <person name="Rokhsar D.S."/>
        </authorList>
    </citation>
    <scope>NUCLEOTIDE SEQUENCE [LARGE SCALE GENOMIC DNA]</scope>
    <source>
        <strain evidence="3">CH2 X CH6</strain>
    </source>
</reference>
<evidence type="ECO:0000313" key="2">
    <source>
        <dbReference type="EMBL" id="EDO48181.1"/>
    </source>
</evidence>
<organism evidence="2 3">
    <name type="scientific">Nematostella vectensis</name>
    <name type="common">Starlet sea anemone</name>
    <dbReference type="NCBI Taxonomy" id="45351"/>
    <lineage>
        <taxon>Eukaryota</taxon>
        <taxon>Metazoa</taxon>
        <taxon>Cnidaria</taxon>
        <taxon>Anthozoa</taxon>
        <taxon>Hexacorallia</taxon>
        <taxon>Actiniaria</taxon>
        <taxon>Edwardsiidae</taxon>
        <taxon>Nematostella</taxon>
    </lineage>
</organism>
<protein>
    <submittedName>
        <fullName evidence="2">Uncharacterized protein</fullName>
    </submittedName>
</protein>
<gene>
    <name evidence="2" type="ORF">NEMVEDRAFT_v1g159662</name>
</gene>